<organism evidence="1 2">
    <name type="scientific">Prevotella melaninogenica</name>
    <dbReference type="NCBI Taxonomy" id="28132"/>
    <lineage>
        <taxon>Bacteria</taxon>
        <taxon>Pseudomonadati</taxon>
        <taxon>Bacteroidota</taxon>
        <taxon>Bacteroidia</taxon>
        <taxon>Bacteroidales</taxon>
        <taxon>Prevotellaceae</taxon>
        <taxon>Prevotella</taxon>
    </lineage>
</organism>
<reference evidence="1 2" key="1">
    <citation type="submission" date="2021-07" db="EMBL/GenBank/DDBJ databases">
        <title>Genomic diversity and antimicrobial resistance of Prevotella spp. isolated from chronic lung disease airways.</title>
        <authorList>
            <person name="Webb K.A."/>
            <person name="Olagoke O.S."/>
            <person name="Baird T."/>
            <person name="Neill J."/>
            <person name="Pham A."/>
            <person name="Wells T.J."/>
            <person name="Ramsay K.A."/>
            <person name="Bell S.C."/>
            <person name="Sarovich D.S."/>
            <person name="Price E.P."/>
        </authorList>
    </citation>
    <scope>NUCLEOTIDE SEQUENCE [LARGE SCALE GENOMIC DNA]</scope>
    <source>
        <strain evidence="1 2">SCHI0027.S.6</strain>
    </source>
</reference>
<gene>
    <name evidence="1" type="ORF">KZO77_07400</name>
</gene>
<evidence type="ECO:0000313" key="2">
    <source>
        <dbReference type="Proteomes" id="UP000812077"/>
    </source>
</evidence>
<keyword evidence="2" id="KW-1185">Reference proteome</keyword>
<dbReference type="Proteomes" id="UP000812077">
    <property type="component" value="Unassembled WGS sequence"/>
</dbReference>
<proteinExistence type="predicted"/>
<dbReference type="EMBL" id="JAHXCP010000010">
    <property type="protein sequence ID" value="MBW4754870.1"/>
    <property type="molecule type" value="Genomic_DNA"/>
</dbReference>
<protein>
    <submittedName>
        <fullName evidence="1">Uncharacterized protein</fullName>
    </submittedName>
</protein>
<comment type="caution">
    <text evidence="1">The sequence shown here is derived from an EMBL/GenBank/DDBJ whole genome shotgun (WGS) entry which is preliminary data.</text>
</comment>
<evidence type="ECO:0000313" key="1">
    <source>
        <dbReference type="EMBL" id="MBW4754870.1"/>
    </source>
</evidence>
<name>A0ABS6Y5U6_9BACT</name>
<dbReference type="RefSeq" id="WP_219433473.1">
    <property type="nucleotide sequence ID" value="NZ_JAHXCP010000010.1"/>
</dbReference>
<accession>A0ABS6Y5U6</accession>
<sequence length="45" mass="5419">MLSSHIMRDWQLWQYDSIANYRQVKNNKVLVLKDGKWKALQLSGR</sequence>